<evidence type="ECO:0000256" key="4">
    <source>
        <dbReference type="ARBA" id="ARBA00022737"/>
    </source>
</evidence>
<keyword evidence="12" id="KW-1185">Reference proteome</keyword>
<evidence type="ECO:0000313" key="12">
    <source>
        <dbReference type="Proteomes" id="UP001152797"/>
    </source>
</evidence>
<evidence type="ECO:0000313" key="11">
    <source>
        <dbReference type="EMBL" id="CAL4777099.1"/>
    </source>
</evidence>
<feature type="domain" description="Citrate transporter-like" evidence="8">
    <location>
        <begin position="15"/>
        <end position="122"/>
    </location>
</feature>
<keyword evidence="2" id="KW-0813">Transport</keyword>
<keyword evidence="4" id="KW-0677">Repeat</keyword>
<evidence type="ECO:0000256" key="6">
    <source>
        <dbReference type="ARBA" id="ARBA00023136"/>
    </source>
</evidence>
<name>A0A9P1CER2_9DINO</name>
<keyword evidence="5 7" id="KW-1133">Transmembrane helix</keyword>
<evidence type="ECO:0000256" key="7">
    <source>
        <dbReference type="SAM" id="Phobius"/>
    </source>
</evidence>
<feature type="transmembrane region" description="Helical" evidence="7">
    <location>
        <begin position="7"/>
        <end position="28"/>
    </location>
</feature>
<dbReference type="Proteomes" id="UP001152797">
    <property type="component" value="Unassembled WGS sequence"/>
</dbReference>
<gene>
    <name evidence="9" type="ORF">C1SCF055_LOCUS16831</name>
</gene>
<evidence type="ECO:0000313" key="9">
    <source>
        <dbReference type="EMBL" id="CAI3989787.1"/>
    </source>
</evidence>
<dbReference type="EMBL" id="CAMXCT030001404">
    <property type="protein sequence ID" value="CAL4777099.1"/>
    <property type="molecule type" value="Genomic_DNA"/>
</dbReference>
<proteinExistence type="predicted"/>
<dbReference type="Pfam" id="PF03600">
    <property type="entry name" value="CitMHS"/>
    <property type="match status" value="1"/>
</dbReference>
<comment type="subcellular location">
    <subcellularLocation>
        <location evidence="1">Membrane</location>
        <topology evidence="1">Multi-pass membrane protein</topology>
    </subcellularLocation>
</comment>
<organism evidence="9">
    <name type="scientific">Cladocopium goreaui</name>
    <dbReference type="NCBI Taxonomy" id="2562237"/>
    <lineage>
        <taxon>Eukaryota</taxon>
        <taxon>Sar</taxon>
        <taxon>Alveolata</taxon>
        <taxon>Dinophyceae</taxon>
        <taxon>Suessiales</taxon>
        <taxon>Symbiodiniaceae</taxon>
        <taxon>Cladocopium</taxon>
    </lineage>
</organism>
<evidence type="ECO:0000256" key="1">
    <source>
        <dbReference type="ARBA" id="ARBA00004141"/>
    </source>
</evidence>
<keyword evidence="6 7" id="KW-0472">Membrane</keyword>
<feature type="transmembrane region" description="Helical" evidence="7">
    <location>
        <begin position="63"/>
        <end position="83"/>
    </location>
</feature>
<dbReference type="EMBL" id="CAMXCT020001404">
    <property type="protein sequence ID" value="CAL1143162.1"/>
    <property type="molecule type" value="Genomic_DNA"/>
</dbReference>
<dbReference type="AlphaFoldDB" id="A0A9P1CER2"/>
<evidence type="ECO:0000256" key="3">
    <source>
        <dbReference type="ARBA" id="ARBA00022692"/>
    </source>
</evidence>
<reference evidence="9" key="1">
    <citation type="submission" date="2022-10" db="EMBL/GenBank/DDBJ databases">
        <authorList>
            <person name="Chen Y."/>
            <person name="Dougan E. K."/>
            <person name="Chan C."/>
            <person name="Rhodes N."/>
            <person name="Thang M."/>
        </authorList>
    </citation>
    <scope>NUCLEOTIDE SEQUENCE</scope>
</reference>
<accession>A0A9P1CER2</accession>
<comment type="caution">
    <text evidence="9">The sequence shown here is derived from an EMBL/GenBank/DDBJ whole genome shotgun (WGS) entry which is preliminary data.</text>
</comment>
<evidence type="ECO:0000259" key="8">
    <source>
        <dbReference type="Pfam" id="PF03600"/>
    </source>
</evidence>
<sequence length="128" mass="13464">AHALANALLSAGLSFGPLGVLITLYTGTALLTNIISNTATCVMMIPVAAHISEELQGMENSELNLKTLIIMVILASNAAFATPLGSPCNLLVVDAGDYEFRDFLRFGGMLQLVLLVSTCTLLYACPCT</sequence>
<dbReference type="EMBL" id="CAMXCT010001404">
    <property type="protein sequence ID" value="CAI3989787.1"/>
    <property type="molecule type" value="Genomic_DNA"/>
</dbReference>
<dbReference type="GO" id="GO:0055085">
    <property type="term" value="P:transmembrane transport"/>
    <property type="evidence" value="ECO:0007669"/>
    <property type="project" value="InterPro"/>
</dbReference>
<dbReference type="PANTHER" id="PTHR43652">
    <property type="entry name" value="BASIC AMINO ACID ANTIPORTER YFCC-RELATED"/>
    <property type="match status" value="1"/>
</dbReference>
<dbReference type="OrthoDB" id="442352at2759"/>
<evidence type="ECO:0000256" key="5">
    <source>
        <dbReference type="ARBA" id="ARBA00022989"/>
    </source>
</evidence>
<evidence type="ECO:0000256" key="2">
    <source>
        <dbReference type="ARBA" id="ARBA00022448"/>
    </source>
</evidence>
<feature type="non-terminal residue" evidence="9">
    <location>
        <position position="1"/>
    </location>
</feature>
<feature type="transmembrane region" description="Helical" evidence="7">
    <location>
        <begin position="103"/>
        <end position="125"/>
    </location>
</feature>
<reference evidence="10" key="2">
    <citation type="submission" date="2024-04" db="EMBL/GenBank/DDBJ databases">
        <authorList>
            <person name="Chen Y."/>
            <person name="Shah S."/>
            <person name="Dougan E. K."/>
            <person name="Thang M."/>
            <person name="Chan C."/>
        </authorList>
    </citation>
    <scope>NUCLEOTIDE SEQUENCE [LARGE SCALE GENOMIC DNA]</scope>
</reference>
<dbReference type="InterPro" id="IPR004680">
    <property type="entry name" value="Cit_transptr-like_dom"/>
</dbReference>
<dbReference type="InterPro" id="IPR051679">
    <property type="entry name" value="DASS-Related_Transporters"/>
</dbReference>
<evidence type="ECO:0000313" key="10">
    <source>
        <dbReference type="EMBL" id="CAL1143162.1"/>
    </source>
</evidence>
<protein>
    <submittedName>
        <fullName evidence="11">Sulfur deprivation response regulator</fullName>
    </submittedName>
</protein>
<dbReference type="PANTHER" id="PTHR43652:SF2">
    <property type="entry name" value="BASIC AMINO ACID ANTIPORTER YFCC-RELATED"/>
    <property type="match status" value="1"/>
</dbReference>
<keyword evidence="3 7" id="KW-0812">Transmembrane</keyword>
<dbReference type="GO" id="GO:0005886">
    <property type="term" value="C:plasma membrane"/>
    <property type="evidence" value="ECO:0007669"/>
    <property type="project" value="TreeGrafter"/>
</dbReference>